<proteinExistence type="predicted"/>
<gene>
    <name evidence="1" type="ORF">ACFPT7_04370</name>
</gene>
<name>A0ABW1EB52_9BACT</name>
<evidence type="ECO:0000313" key="2">
    <source>
        <dbReference type="Proteomes" id="UP001596091"/>
    </source>
</evidence>
<dbReference type="EMBL" id="JBHSPH010000001">
    <property type="protein sequence ID" value="MFC5861516.1"/>
    <property type="molecule type" value="Genomic_DNA"/>
</dbReference>
<reference evidence="2" key="1">
    <citation type="journal article" date="2019" name="Int. J. Syst. Evol. Microbiol.">
        <title>The Global Catalogue of Microorganisms (GCM) 10K type strain sequencing project: providing services to taxonomists for standard genome sequencing and annotation.</title>
        <authorList>
            <consortium name="The Broad Institute Genomics Platform"/>
            <consortium name="The Broad Institute Genome Sequencing Center for Infectious Disease"/>
            <person name="Wu L."/>
            <person name="Ma J."/>
        </authorList>
    </citation>
    <scope>NUCLEOTIDE SEQUENCE [LARGE SCALE GENOMIC DNA]</scope>
    <source>
        <strain evidence="2">JCM 4087</strain>
    </source>
</reference>
<accession>A0ABW1EB52</accession>
<evidence type="ECO:0000313" key="1">
    <source>
        <dbReference type="EMBL" id="MFC5861516.1"/>
    </source>
</evidence>
<dbReference type="Proteomes" id="UP001596091">
    <property type="component" value="Unassembled WGS sequence"/>
</dbReference>
<comment type="caution">
    <text evidence="1">The sequence shown here is derived from an EMBL/GenBank/DDBJ whole genome shotgun (WGS) entry which is preliminary data.</text>
</comment>
<dbReference type="RefSeq" id="WP_263333536.1">
    <property type="nucleotide sequence ID" value="NZ_JAGSYH010000002.1"/>
</dbReference>
<sequence length="41" mass="4274">MATAVWIAAGAVSTGGVSALAVAKIWNKKAREREQGESNDE</sequence>
<protein>
    <submittedName>
        <fullName evidence="1">Uncharacterized protein</fullName>
    </submittedName>
</protein>
<keyword evidence="2" id="KW-1185">Reference proteome</keyword>
<organism evidence="1 2">
    <name type="scientific">Acidicapsa dinghuensis</name>
    <dbReference type="NCBI Taxonomy" id="2218256"/>
    <lineage>
        <taxon>Bacteria</taxon>
        <taxon>Pseudomonadati</taxon>
        <taxon>Acidobacteriota</taxon>
        <taxon>Terriglobia</taxon>
        <taxon>Terriglobales</taxon>
        <taxon>Acidobacteriaceae</taxon>
        <taxon>Acidicapsa</taxon>
    </lineage>
</organism>